<dbReference type="Gene3D" id="3.90.780.10">
    <property type="entry name" value="5'-Nucleotidase, C-terminal domain"/>
    <property type="match status" value="2"/>
</dbReference>
<comment type="caution">
    <text evidence="5">The sequence shown here is derived from an EMBL/GenBank/DDBJ whole genome shotgun (WGS) entry which is preliminary data.</text>
</comment>
<dbReference type="PANTHER" id="PTHR11575:SF43">
    <property type="entry name" value="SER_THR PROTEIN PHOSPHATASE FAMILY (AFU_ORTHOLOGUE AFUA_3G04160)"/>
    <property type="match status" value="1"/>
</dbReference>
<dbReference type="EMBL" id="JAKEKT020000046">
    <property type="protein sequence ID" value="KAL1640772.1"/>
    <property type="molecule type" value="Genomic_DNA"/>
</dbReference>
<dbReference type="Pfam" id="PF21953">
    <property type="entry name" value="NadN_nucleosid_C"/>
    <property type="match status" value="1"/>
</dbReference>
<dbReference type="InterPro" id="IPR029052">
    <property type="entry name" value="Metallo-depent_PP-like"/>
</dbReference>
<dbReference type="CDD" id="cd07407">
    <property type="entry name" value="MPP_YHR202W_N"/>
    <property type="match status" value="1"/>
</dbReference>
<dbReference type="InterPro" id="IPR053828">
    <property type="entry name" value="Nucleosidase_C"/>
</dbReference>
<dbReference type="InterPro" id="IPR004843">
    <property type="entry name" value="Calcineurin-like_PHP"/>
</dbReference>
<keyword evidence="2" id="KW-0732">Signal</keyword>
<feature type="domain" description="Calcineurin-like phosphoesterase" evidence="3">
    <location>
        <begin position="39"/>
        <end position="263"/>
    </location>
</feature>
<dbReference type="InterPro" id="IPR006179">
    <property type="entry name" value="5_nucleotidase/apyrase"/>
</dbReference>
<reference evidence="5 6" key="1">
    <citation type="journal article" date="2023" name="Plant Dis.">
        <title>First Report of Diplodia intermedia Causing Canker and Dieback Diseases on Apple Trees in Canada.</title>
        <authorList>
            <person name="Ellouze W."/>
            <person name="Ilyukhin E."/>
            <person name="Sulman M."/>
            <person name="Ali S."/>
        </authorList>
    </citation>
    <scope>NUCLEOTIDE SEQUENCE [LARGE SCALE GENOMIC DNA]</scope>
    <source>
        <strain evidence="5 6">M45-28</strain>
    </source>
</reference>
<organism evidence="5 6">
    <name type="scientific">Diplodia intermedia</name>
    <dbReference type="NCBI Taxonomy" id="856260"/>
    <lineage>
        <taxon>Eukaryota</taxon>
        <taxon>Fungi</taxon>
        <taxon>Dikarya</taxon>
        <taxon>Ascomycota</taxon>
        <taxon>Pezizomycotina</taxon>
        <taxon>Dothideomycetes</taxon>
        <taxon>Dothideomycetes incertae sedis</taxon>
        <taxon>Botryosphaeriales</taxon>
        <taxon>Botryosphaeriaceae</taxon>
        <taxon>Diplodia</taxon>
    </lineage>
</organism>
<proteinExistence type="predicted"/>
<accession>A0ABR3TN04</accession>
<feature type="signal peptide" evidence="2">
    <location>
        <begin position="1"/>
        <end position="17"/>
    </location>
</feature>
<dbReference type="Gene3D" id="3.60.21.10">
    <property type="match status" value="1"/>
</dbReference>
<dbReference type="SUPFAM" id="SSF55816">
    <property type="entry name" value="5'-nucleotidase (syn. UDP-sugar hydrolase), C-terminal domain"/>
    <property type="match status" value="1"/>
</dbReference>
<evidence type="ECO:0000256" key="2">
    <source>
        <dbReference type="SAM" id="SignalP"/>
    </source>
</evidence>
<dbReference type="PANTHER" id="PTHR11575">
    <property type="entry name" value="5'-NUCLEOTIDASE-RELATED"/>
    <property type="match status" value="1"/>
</dbReference>
<feature type="region of interest" description="Disordered" evidence="1">
    <location>
        <begin position="622"/>
        <end position="687"/>
    </location>
</feature>
<dbReference type="InterPro" id="IPR036907">
    <property type="entry name" value="5'-Nucleotdase_C_sf"/>
</dbReference>
<protein>
    <recommendedName>
        <fullName evidence="7">Calcineurin-like phosphoesterase domain-containing protein</fullName>
    </recommendedName>
</protein>
<dbReference type="SUPFAM" id="SSF56300">
    <property type="entry name" value="Metallo-dependent phosphatases"/>
    <property type="match status" value="1"/>
</dbReference>
<gene>
    <name evidence="5" type="ORF">SLS58_006594</name>
</gene>
<evidence type="ECO:0000256" key="1">
    <source>
        <dbReference type="SAM" id="MobiDB-lite"/>
    </source>
</evidence>
<feature type="chain" id="PRO_5045477628" description="Calcineurin-like phosphoesterase domain-containing protein" evidence="2">
    <location>
        <begin position="18"/>
        <end position="687"/>
    </location>
</feature>
<name>A0ABR3TN04_9PEZI</name>
<evidence type="ECO:0000259" key="4">
    <source>
        <dbReference type="Pfam" id="PF21953"/>
    </source>
</evidence>
<evidence type="ECO:0000259" key="3">
    <source>
        <dbReference type="Pfam" id="PF00149"/>
    </source>
</evidence>
<dbReference type="InterPro" id="IPR041823">
    <property type="entry name" value="YHR202W_N"/>
</dbReference>
<evidence type="ECO:0000313" key="5">
    <source>
        <dbReference type="EMBL" id="KAL1640772.1"/>
    </source>
</evidence>
<dbReference type="PIRSF" id="PIRSF017316">
    <property type="entry name" value="Pesterase_C1039"/>
    <property type="match status" value="1"/>
</dbReference>
<dbReference type="InterPro" id="IPR014485">
    <property type="entry name" value="Pesterase_C1039"/>
</dbReference>
<evidence type="ECO:0000313" key="6">
    <source>
        <dbReference type="Proteomes" id="UP001521184"/>
    </source>
</evidence>
<sequence>MIPRSFLPLVLAAGAYAAQPSAPSPKAAPLRELPWGQLNFLHTTDTHGWHGGHLQESSYSADWGDYISFAKHMRDRADADGVDLLVVDTGDRVEGNGLYDASEPKGKYTFDIFKHQHIDVICSGNHELYKQNSSENEFYYTVPNFNGSYLASNLDIVNPESGELEPLAPRFKRFTTKNQGIRVLSFGFLFNFVGNANNTVVKSVEDTVKEKWFQDAIREQDVDLILVIGHVALRTPEFKNIFKAIRSVQWDVPIQFFGGHAHVRDFKKFDEKSVAMASGRYMETIGFLSIDGLSTGKSKSIAPQTAELTFSRRYIDNNLFSLHHHSGKNESTFSTAEGKGVTKMIAKAREELKLDKKHGCAPQNLWVNRAPFPAKDSIFTWLQEHVIPEQLSNTSRVADNKAALVITNTGAMRFDIFKGPFTRDSTFLVSPFTSGFHYIKDVPYAEAQKVLQVLNNEGQVVQAFSEGPLDPAVLAPPEQRSGRLSIASARGLRSESVASDGVQAPLVQADKPSDLTPGYTTIDDAGEEGDDTVHSAIKFFEVPNCIQAEVGFNSKEEEPEEVDLVFNEFLQPWILVALRYLGQEYDVSDAHPYMEGRSFTSIITDWNPLTNLKLLNTSITMSAPNAGRQSPEPERQTDAQQAAQAAPNLGTGPQEGSKQASEQDKSGLSSNPTHVLEKHAEETTSKK</sequence>
<feature type="domain" description="Putative 5'-nucleotidase C-terminal" evidence="4">
    <location>
        <begin position="364"/>
        <end position="575"/>
    </location>
</feature>
<feature type="compositionally biased region" description="Basic and acidic residues" evidence="1">
    <location>
        <begin position="675"/>
        <end position="687"/>
    </location>
</feature>
<dbReference type="Proteomes" id="UP001521184">
    <property type="component" value="Unassembled WGS sequence"/>
</dbReference>
<dbReference type="Pfam" id="PF00149">
    <property type="entry name" value="Metallophos"/>
    <property type="match status" value="1"/>
</dbReference>
<feature type="compositionally biased region" description="Polar residues" evidence="1">
    <location>
        <begin position="654"/>
        <end position="673"/>
    </location>
</feature>
<evidence type="ECO:0008006" key="7">
    <source>
        <dbReference type="Google" id="ProtNLM"/>
    </source>
</evidence>
<keyword evidence="6" id="KW-1185">Reference proteome</keyword>